<keyword evidence="8" id="KW-0472">Membrane</keyword>
<dbReference type="PROSITE" id="PS50893">
    <property type="entry name" value="ABC_TRANSPORTER_2"/>
    <property type="match status" value="2"/>
</dbReference>
<comment type="caution">
    <text evidence="11">The sequence shown here is derived from an EMBL/GenBank/DDBJ whole genome shotgun (WGS) entry which is preliminary data.</text>
</comment>
<keyword evidence="3" id="KW-1003">Cell membrane</keyword>
<dbReference type="CDD" id="cd03216">
    <property type="entry name" value="ABC_Carb_Monos_I"/>
    <property type="match status" value="1"/>
</dbReference>
<keyword evidence="4" id="KW-0677">Repeat</keyword>
<evidence type="ECO:0000256" key="1">
    <source>
        <dbReference type="ARBA" id="ARBA00004202"/>
    </source>
</evidence>
<dbReference type="InterPro" id="IPR027417">
    <property type="entry name" value="P-loop_NTPase"/>
</dbReference>
<proteinExistence type="predicted"/>
<dbReference type="eggNOG" id="arCOG00186">
    <property type="taxonomic scope" value="Archaea"/>
</dbReference>
<feature type="region of interest" description="Disordered" evidence="9">
    <location>
        <begin position="1"/>
        <end position="39"/>
    </location>
</feature>
<evidence type="ECO:0000256" key="7">
    <source>
        <dbReference type="ARBA" id="ARBA00022967"/>
    </source>
</evidence>
<dbReference type="STRING" id="1324957.K933_02401"/>
<dbReference type="Gene3D" id="3.40.50.300">
    <property type="entry name" value="P-loop containing nucleotide triphosphate hydrolases"/>
    <property type="match status" value="2"/>
</dbReference>
<evidence type="ECO:0000256" key="4">
    <source>
        <dbReference type="ARBA" id="ARBA00022737"/>
    </source>
</evidence>
<dbReference type="InterPro" id="IPR050107">
    <property type="entry name" value="ABC_carbohydrate_import_ATPase"/>
</dbReference>
<dbReference type="GO" id="GO:0005886">
    <property type="term" value="C:plasma membrane"/>
    <property type="evidence" value="ECO:0007669"/>
    <property type="project" value="UniProtKB-SubCell"/>
</dbReference>
<dbReference type="AlphaFoldDB" id="V4J343"/>
<protein>
    <submittedName>
        <fullName evidence="11">ABC transporter</fullName>
    </submittedName>
</protein>
<dbReference type="EMBL" id="ASGZ01000005">
    <property type="protein sequence ID" value="ESP89797.1"/>
    <property type="molecule type" value="Genomic_DNA"/>
</dbReference>
<keyword evidence="5" id="KW-0547">Nucleotide-binding</keyword>
<dbReference type="FunFam" id="3.40.50.300:FF:000127">
    <property type="entry name" value="Ribose import ATP-binding protein RbsA"/>
    <property type="match status" value="1"/>
</dbReference>
<dbReference type="Pfam" id="PF00005">
    <property type="entry name" value="ABC_tran"/>
    <property type="match status" value="2"/>
</dbReference>
<evidence type="ECO:0000256" key="5">
    <source>
        <dbReference type="ARBA" id="ARBA00022741"/>
    </source>
</evidence>
<dbReference type="CDD" id="cd03215">
    <property type="entry name" value="ABC_Carb_Monos_II"/>
    <property type="match status" value="1"/>
</dbReference>
<dbReference type="PANTHER" id="PTHR43790:SF9">
    <property type="entry name" value="GALACTOFURANOSE TRANSPORTER ATP-BINDING PROTEIN YTFR"/>
    <property type="match status" value="1"/>
</dbReference>
<evidence type="ECO:0000256" key="3">
    <source>
        <dbReference type="ARBA" id="ARBA00022475"/>
    </source>
</evidence>
<feature type="domain" description="ABC transporter" evidence="10">
    <location>
        <begin position="47"/>
        <end position="284"/>
    </location>
</feature>
<gene>
    <name evidence="11" type="ORF">K933_02401</name>
</gene>
<dbReference type="PROSITE" id="PS00211">
    <property type="entry name" value="ABC_TRANSPORTER_1"/>
    <property type="match status" value="1"/>
</dbReference>
<name>V4J343_9EURY</name>
<evidence type="ECO:0000256" key="9">
    <source>
        <dbReference type="SAM" id="MobiDB-lite"/>
    </source>
</evidence>
<dbReference type="InterPro" id="IPR017871">
    <property type="entry name" value="ABC_transporter-like_CS"/>
</dbReference>
<dbReference type="SMART" id="SM00382">
    <property type="entry name" value="AAA"/>
    <property type="match status" value="1"/>
</dbReference>
<evidence type="ECO:0000256" key="2">
    <source>
        <dbReference type="ARBA" id="ARBA00022448"/>
    </source>
</evidence>
<keyword evidence="7" id="KW-1278">Translocase</keyword>
<evidence type="ECO:0000256" key="6">
    <source>
        <dbReference type="ARBA" id="ARBA00022840"/>
    </source>
</evidence>
<dbReference type="OrthoDB" id="18209at2157"/>
<dbReference type="PANTHER" id="PTHR43790">
    <property type="entry name" value="CARBOHYDRATE TRANSPORT ATP-BINDING PROTEIN MG119-RELATED"/>
    <property type="match status" value="1"/>
</dbReference>
<feature type="domain" description="ABC transporter" evidence="10">
    <location>
        <begin position="301"/>
        <end position="545"/>
    </location>
</feature>
<dbReference type="Proteomes" id="UP000017840">
    <property type="component" value="Unassembled WGS sequence"/>
</dbReference>
<dbReference type="InterPro" id="IPR003593">
    <property type="entry name" value="AAA+_ATPase"/>
</dbReference>
<evidence type="ECO:0000259" key="10">
    <source>
        <dbReference type="PROSITE" id="PS50893"/>
    </source>
</evidence>
<dbReference type="PATRIC" id="fig|1324957.4.peg.487"/>
<dbReference type="GO" id="GO:0016887">
    <property type="term" value="F:ATP hydrolysis activity"/>
    <property type="evidence" value="ECO:0007669"/>
    <property type="project" value="InterPro"/>
</dbReference>
<keyword evidence="12" id="KW-1185">Reference proteome</keyword>
<evidence type="ECO:0000256" key="8">
    <source>
        <dbReference type="ARBA" id="ARBA00023136"/>
    </source>
</evidence>
<keyword evidence="6" id="KW-0067">ATP-binding</keyword>
<sequence length="570" mass="61271">MSPPTETNADAAETNANSSETKANSSETNADAPGESEGATDAAEYAVELDGITKRFGDVVANDGVDMAVERGTVHALVGENGAGKTTLMSVLYGLYRPDEGEVRIDGDPVRFGSPRDAIDAGVGMIHQHFQLVDPMTVTQNVVLGHEPTASGLVDEASARADIESICSTYGFDVDRYLDTRVEQLGVGVQQRVEIIKSLYRGADVLILDEPTAVLTPNEVTALFDVMNQLTEQGRSLVFITHKLEEALEVADRVTVLRDGAVVGTVEADATTRGELARMMVGRDVLFERRPRETAPGHPALRVSALRVRDDRGLEQVRGVDFTVREGEVFGVAGVEGNGQSELVEAVTGLRAAESGGIEFDGDDIAGLSRRERIETGVAYVPEDRQERGIVGEYDLVRNAALGNQTIEPYADGWFLDWGAIREHADAIIDEYDVQPADSEAEARSLSGGNQQKFIVGRELERAPRLLVASHPTRGVDIGSIEFIHDRLREMRDAGVAVLLVSSKLDEVQLLSDRTAVMFEGEFVDVVDPDDVTEEQLGLMMAGETSGSGGTEAESDTEPGAVETDGEGEP</sequence>
<comment type="subcellular location">
    <subcellularLocation>
        <location evidence="1">Cell membrane</location>
        <topology evidence="1">Peripheral membrane protein</topology>
    </subcellularLocation>
</comment>
<dbReference type="SUPFAM" id="SSF52540">
    <property type="entry name" value="P-loop containing nucleoside triphosphate hydrolases"/>
    <property type="match status" value="2"/>
</dbReference>
<reference evidence="11 12" key="1">
    <citation type="journal article" date="2013" name="Genome Announc.">
        <title>Draft Genome Sequence of 'Candidatus Halobonum tyrrellensis' Strain G22, Isolated from the Hypersaline Waters of Lake Tyrrell, Australia.</title>
        <authorList>
            <person name="Ugalde J.A."/>
            <person name="Narasingarao P."/>
            <person name="Kuo S."/>
            <person name="Podell S."/>
            <person name="Allen E.E."/>
        </authorList>
    </citation>
    <scope>NUCLEOTIDE SEQUENCE [LARGE SCALE GENOMIC DNA]</scope>
    <source>
        <strain evidence="11 12">G22</strain>
    </source>
</reference>
<evidence type="ECO:0000313" key="11">
    <source>
        <dbReference type="EMBL" id="ESP89797.1"/>
    </source>
</evidence>
<dbReference type="GO" id="GO:0005524">
    <property type="term" value="F:ATP binding"/>
    <property type="evidence" value="ECO:0007669"/>
    <property type="project" value="UniProtKB-KW"/>
</dbReference>
<accession>V4J343</accession>
<dbReference type="RefSeq" id="WP_023393072.1">
    <property type="nucleotide sequence ID" value="NZ_ASGZ01000005.1"/>
</dbReference>
<keyword evidence="2" id="KW-0813">Transport</keyword>
<organism evidence="11 12">
    <name type="scientific">Candidatus Halobonum tyrrellensis G22</name>
    <dbReference type="NCBI Taxonomy" id="1324957"/>
    <lineage>
        <taxon>Archaea</taxon>
        <taxon>Methanobacteriati</taxon>
        <taxon>Methanobacteriota</taxon>
        <taxon>Stenosarchaea group</taxon>
        <taxon>Halobacteria</taxon>
        <taxon>Halobacteriales</taxon>
        <taxon>Haloferacaceae</taxon>
        <taxon>Candidatus Halobonum</taxon>
    </lineage>
</organism>
<feature type="compositionally biased region" description="Low complexity" evidence="9">
    <location>
        <begin position="1"/>
        <end position="20"/>
    </location>
</feature>
<dbReference type="InterPro" id="IPR003439">
    <property type="entry name" value="ABC_transporter-like_ATP-bd"/>
</dbReference>
<feature type="region of interest" description="Disordered" evidence="9">
    <location>
        <begin position="542"/>
        <end position="570"/>
    </location>
</feature>
<evidence type="ECO:0000313" key="12">
    <source>
        <dbReference type="Proteomes" id="UP000017840"/>
    </source>
</evidence>